<dbReference type="PANTHER" id="PTHR43673:SF10">
    <property type="entry name" value="NADH DEHYDROGENASE_NAD(P)H NITROREDUCTASE XCC3605-RELATED"/>
    <property type="match status" value="1"/>
</dbReference>
<sequence length="134" mass="14746">PSASNRQEWRFIIVSDQSTRKKLVEASNKQSFVGEAPTVIVACAETDGHIMMGGLPCFPIDVAIALDHITLAAVELGLGTCWIGAFNEKEVKEILGISKETRVVALMPIGYPSDSSAVKKRRLSFNDIVKYEHW</sequence>
<feature type="domain" description="Nitroreductase" evidence="3">
    <location>
        <begin position="28"/>
        <end position="111"/>
    </location>
</feature>
<evidence type="ECO:0000256" key="2">
    <source>
        <dbReference type="ARBA" id="ARBA00023002"/>
    </source>
</evidence>
<dbReference type="GO" id="GO:0016491">
    <property type="term" value="F:oxidoreductase activity"/>
    <property type="evidence" value="ECO:0007669"/>
    <property type="project" value="UniProtKB-KW"/>
</dbReference>
<dbReference type="InterPro" id="IPR029479">
    <property type="entry name" value="Nitroreductase"/>
</dbReference>
<keyword evidence="2" id="KW-0560">Oxidoreductase</keyword>
<dbReference type="InterPro" id="IPR000415">
    <property type="entry name" value="Nitroreductase-like"/>
</dbReference>
<evidence type="ECO:0000313" key="4">
    <source>
        <dbReference type="EMBL" id="GAF81070.1"/>
    </source>
</evidence>
<evidence type="ECO:0000259" key="3">
    <source>
        <dbReference type="Pfam" id="PF00881"/>
    </source>
</evidence>
<comment type="caution">
    <text evidence="4">The sequence shown here is derived from an EMBL/GenBank/DDBJ whole genome shotgun (WGS) entry which is preliminary data.</text>
</comment>
<protein>
    <recommendedName>
        <fullName evidence="3">Nitroreductase domain-containing protein</fullName>
    </recommendedName>
</protein>
<dbReference type="EMBL" id="BARS01007293">
    <property type="protein sequence ID" value="GAF81070.1"/>
    <property type="molecule type" value="Genomic_DNA"/>
</dbReference>
<evidence type="ECO:0000256" key="1">
    <source>
        <dbReference type="ARBA" id="ARBA00007118"/>
    </source>
</evidence>
<gene>
    <name evidence="4" type="ORF">S01H1_14060</name>
</gene>
<accession>X0TY42</accession>
<dbReference type="Gene3D" id="3.40.109.10">
    <property type="entry name" value="NADH Oxidase"/>
    <property type="match status" value="1"/>
</dbReference>
<proteinExistence type="inferred from homology"/>
<comment type="similarity">
    <text evidence="1">Belongs to the nitroreductase family.</text>
</comment>
<dbReference type="SUPFAM" id="SSF55469">
    <property type="entry name" value="FMN-dependent nitroreductase-like"/>
    <property type="match status" value="1"/>
</dbReference>
<name>X0TY42_9ZZZZ</name>
<feature type="non-terminal residue" evidence="4">
    <location>
        <position position="1"/>
    </location>
</feature>
<dbReference type="PANTHER" id="PTHR43673">
    <property type="entry name" value="NAD(P)H NITROREDUCTASE YDGI-RELATED"/>
    <property type="match status" value="1"/>
</dbReference>
<dbReference type="AlphaFoldDB" id="X0TY42"/>
<organism evidence="4">
    <name type="scientific">marine sediment metagenome</name>
    <dbReference type="NCBI Taxonomy" id="412755"/>
    <lineage>
        <taxon>unclassified sequences</taxon>
        <taxon>metagenomes</taxon>
        <taxon>ecological metagenomes</taxon>
    </lineage>
</organism>
<dbReference type="Pfam" id="PF00881">
    <property type="entry name" value="Nitroreductase"/>
    <property type="match status" value="1"/>
</dbReference>
<reference evidence="4" key="1">
    <citation type="journal article" date="2014" name="Front. Microbiol.">
        <title>High frequency of phylogenetically diverse reductive dehalogenase-homologous genes in deep subseafloor sedimentary metagenomes.</title>
        <authorList>
            <person name="Kawai M."/>
            <person name="Futagami T."/>
            <person name="Toyoda A."/>
            <person name="Takaki Y."/>
            <person name="Nishi S."/>
            <person name="Hori S."/>
            <person name="Arai W."/>
            <person name="Tsubouchi T."/>
            <person name="Morono Y."/>
            <person name="Uchiyama I."/>
            <person name="Ito T."/>
            <person name="Fujiyama A."/>
            <person name="Inagaki F."/>
            <person name="Takami H."/>
        </authorList>
    </citation>
    <scope>NUCLEOTIDE SEQUENCE</scope>
    <source>
        <strain evidence="4">Expedition CK06-06</strain>
    </source>
</reference>